<evidence type="ECO:0000313" key="1">
    <source>
        <dbReference type="EMBL" id="PZX37010.1"/>
    </source>
</evidence>
<dbReference type="Proteomes" id="UP000249364">
    <property type="component" value="Unassembled WGS sequence"/>
</dbReference>
<gene>
    <name evidence="1" type="ORF">LY56_03244</name>
</gene>
<dbReference type="EMBL" id="QKZQ01000023">
    <property type="protein sequence ID" value="PZX37010.1"/>
    <property type="molecule type" value="Genomic_DNA"/>
</dbReference>
<reference evidence="1 2" key="1">
    <citation type="submission" date="2018-06" db="EMBL/GenBank/DDBJ databases">
        <title>Genomic Encyclopedia of Archaeal and Bacterial Type Strains, Phase II (KMG-II): from individual species to whole genera.</title>
        <authorList>
            <person name="Goeker M."/>
        </authorList>
    </citation>
    <scope>NUCLEOTIDE SEQUENCE [LARGE SCALE GENOMIC DNA]</scope>
    <source>
        <strain evidence="1 2">DSM 13087</strain>
    </source>
</reference>
<evidence type="ECO:0000313" key="2">
    <source>
        <dbReference type="Proteomes" id="UP000249364"/>
    </source>
</evidence>
<comment type="caution">
    <text evidence="1">The sequence shown here is derived from an EMBL/GenBank/DDBJ whole genome shotgun (WGS) entry which is preliminary data.</text>
</comment>
<name>A0A2W7PTH1_9RHOB</name>
<sequence length="41" mass="4802">MNLGRKHSEMLEAGAINSINGATWVIAQRLQRAWHPHQRWH</sequence>
<keyword evidence="2" id="KW-1185">Reference proteome</keyword>
<protein>
    <submittedName>
        <fullName evidence="1">Uncharacterized protein</fullName>
    </submittedName>
</protein>
<accession>A0A2W7PTH1</accession>
<dbReference type="STRING" id="121821.GCA_001870675_01377"/>
<organism evidence="1 2">
    <name type="scientific">Roseinatronobacter thiooxidans</name>
    <dbReference type="NCBI Taxonomy" id="121821"/>
    <lineage>
        <taxon>Bacteria</taxon>
        <taxon>Pseudomonadati</taxon>
        <taxon>Pseudomonadota</taxon>
        <taxon>Alphaproteobacteria</taxon>
        <taxon>Rhodobacterales</taxon>
        <taxon>Paracoccaceae</taxon>
        <taxon>Roseinatronobacter</taxon>
    </lineage>
</organism>
<dbReference type="AlphaFoldDB" id="A0A2W7PTH1"/>
<proteinExistence type="predicted"/>